<evidence type="ECO:0000259" key="2">
    <source>
        <dbReference type="Pfam" id="PF13660"/>
    </source>
</evidence>
<name>A0ABU9VPD6_9CLOT</name>
<keyword evidence="3" id="KW-0418">Kinase</keyword>
<dbReference type="GO" id="GO:0016301">
    <property type="term" value="F:kinase activity"/>
    <property type="evidence" value="ECO:0007669"/>
    <property type="project" value="UniProtKB-KW"/>
</dbReference>
<dbReference type="RefSeq" id="WP_343184341.1">
    <property type="nucleotide sequence ID" value="NZ_JBCITM010000001.1"/>
</dbReference>
<feature type="domain" description="MOFRL-associated" evidence="2">
    <location>
        <begin position="21"/>
        <end position="243"/>
    </location>
</feature>
<dbReference type="SUPFAM" id="SSF82544">
    <property type="entry name" value="GckA/TtuD-like"/>
    <property type="match status" value="1"/>
</dbReference>
<dbReference type="InterPro" id="IPR007835">
    <property type="entry name" value="MOFRL"/>
</dbReference>
<dbReference type="PANTHER" id="PTHR12227">
    <property type="entry name" value="GLYCERATE KINASE"/>
    <property type="match status" value="1"/>
</dbReference>
<keyword evidence="4" id="KW-1185">Reference proteome</keyword>
<accession>A0ABU9VPD6</accession>
<evidence type="ECO:0000313" key="4">
    <source>
        <dbReference type="Proteomes" id="UP001407405"/>
    </source>
</evidence>
<feature type="domain" description="MOFRL" evidence="1">
    <location>
        <begin position="322"/>
        <end position="427"/>
    </location>
</feature>
<organism evidence="3 4">
    <name type="scientific">Anoxynatronum sibiricum</name>
    <dbReference type="NCBI Taxonomy" id="210623"/>
    <lineage>
        <taxon>Bacteria</taxon>
        <taxon>Bacillati</taxon>
        <taxon>Bacillota</taxon>
        <taxon>Clostridia</taxon>
        <taxon>Eubacteriales</taxon>
        <taxon>Clostridiaceae</taxon>
        <taxon>Anoxynatronum</taxon>
    </lineage>
</organism>
<dbReference type="Pfam" id="PF13660">
    <property type="entry name" value="DUF4147"/>
    <property type="match status" value="1"/>
</dbReference>
<dbReference type="InterPro" id="IPR039760">
    <property type="entry name" value="MOFRL_protein"/>
</dbReference>
<dbReference type="Proteomes" id="UP001407405">
    <property type="component" value="Unassembled WGS sequence"/>
</dbReference>
<dbReference type="Pfam" id="PF05161">
    <property type="entry name" value="MOFRL"/>
    <property type="match status" value="1"/>
</dbReference>
<protein>
    <submittedName>
        <fullName evidence="3">Glycerate kinase</fullName>
    </submittedName>
</protein>
<dbReference type="InterPro" id="IPR025286">
    <property type="entry name" value="MOFRL_assoc_dom"/>
</dbReference>
<dbReference type="PANTHER" id="PTHR12227:SF0">
    <property type="entry name" value="GLYCERATE KINASE"/>
    <property type="match status" value="1"/>
</dbReference>
<gene>
    <name evidence="3" type="ORF">AAIG11_00595</name>
</gene>
<comment type="caution">
    <text evidence="3">The sequence shown here is derived from an EMBL/GenBank/DDBJ whole genome shotgun (WGS) entry which is preliminary data.</text>
</comment>
<dbReference type="InterPro" id="IPR037035">
    <property type="entry name" value="GK-like_C_sf"/>
</dbReference>
<dbReference type="EMBL" id="JBCITM010000001">
    <property type="protein sequence ID" value="MEN1758957.1"/>
    <property type="molecule type" value="Genomic_DNA"/>
</dbReference>
<dbReference type="Gene3D" id="3.40.1480.10">
    <property type="entry name" value="MOFRL domain"/>
    <property type="match status" value="1"/>
</dbReference>
<sequence>MKTADQAAGQKGSLTGMKQDAHDIITTSIQAVLPEEAVKKALQHRQLTGNPVVISLGKAAWSMAHAAKEILGDQLKRGLVVTKHGHSKGPLTSFRIIEAGHPVPDENAVRGAAAALEIVSELTAEDQVLLLISGGGSALFEMPAAGVTLKDIQMITEQLLASGASIGEINTIRKRLSAVKGGRFAAACAAAPILAIVLSDVLGDRLDVIASGPAHPDSSTTQEALAIIHRYDLQINESVRQALVMETPAITTRCETIIAGNVAGLCTAVAEACLQRGYEPQILTTTLDCEAREAGRVMAAMARELAEHQNNQAGGYRTKLPCALIMGGETVVHLTGNGKGGRNQELALAAALGMEGLANVVLFSVGSDGTDGPTDAAGGMVDGDSACRMRAAGNDPESALKCNDAYHALKASGDLVITGPTGTNVNDVAVVLVKPLISTDH</sequence>
<proteinExistence type="predicted"/>
<evidence type="ECO:0000313" key="3">
    <source>
        <dbReference type="EMBL" id="MEN1758957.1"/>
    </source>
</evidence>
<keyword evidence="3" id="KW-0808">Transferase</keyword>
<reference evidence="3 4" key="1">
    <citation type="submission" date="2024-04" db="EMBL/GenBank/DDBJ databases">
        <title>Genome sequencing and metabolic network reconstruction of aminoacids and betaine degradation by Anoxynatronum sibiricum.</title>
        <authorList>
            <person name="Detkova E.N."/>
            <person name="Boltjanskaja Y.V."/>
            <person name="Mardanov A.V."/>
            <person name="Kevbrin V."/>
        </authorList>
    </citation>
    <scope>NUCLEOTIDE SEQUENCE [LARGE SCALE GENOMIC DNA]</scope>
    <source>
        <strain evidence="3 4">Z-7981</strain>
    </source>
</reference>
<dbReference type="InterPro" id="IPR038614">
    <property type="entry name" value="GK_N_sf"/>
</dbReference>
<dbReference type="Gene3D" id="3.40.50.10180">
    <property type="entry name" value="Glycerate kinase, MOFRL-like N-terminal domain"/>
    <property type="match status" value="1"/>
</dbReference>
<evidence type="ECO:0000259" key="1">
    <source>
        <dbReference type="Pfam" id="PF05161"/>
    </source>
</evidence>